<dbReference type="SUPFAM" id="SSF51735">
    <property type="entry name" value="NAD(P)-binding Rossmann-fold domains"/>
    <property type="match status" value="1"/>
</dbReference>
<dbReference type="InterPro" id="IPR001509">
    <property type="entry name" value="Epimerase_deHydtase"/>
</dbReference>
<dbReference type="Proteomes" id="UP000186997">
    <property type="component" value="Unassembled WGS sequence"/>
</dbReference>
<proteinExistence type="inferred from homology"/>
<dbReference type="STRING" id="287098.SAMN05421665_3288"/>
<dbReference type="OrthoDB" id="9778052at2"/>
<sequence length="342" mass="37272">MPRTVLLTGASGYIAKHIALQLLEAGYHVRGTVRSLERCAEVTDAVRPHLSDPATLDDRLSFVALDLTADDGWERAMDGVDVLMHTASPFPMTQPKNEDDLIRPAVDGALRALRAAHNAGISRVILTSSTAAISGSALPPGDTSFDETNWTDPTDPDTSAYTRSKTLAEQAAWDFVRDTAPDLHLTTINPGFVIGAPLDHKFGTSVSVIERILRAKDPMLPNFGFATVDVRDVAEMHVVAIDKPQTYGQRIMTVDRFMKFVDLAKAIKTAYPDRKIVTRVAPDFVVRFLAMFDPAIKSITPVLGRVDKLDNARAIATLGRGMRQAHKSAVETAAYLIDNKPA</sequence>
<dbReference type="EMBL" id="FTPR01000003">
    <property type="protein sequence ID" value="SIT90965.1"/>
    <property type="molecule type" value="Genomic_DNA"/>
</dbReference>
<protein>
    <submittedName>
        <fullName evidence="5">Dihydroflavonol-4-reductase</fullName>
    </submittedName>
</protein>
<organism evidence="5 6">
    <name type="scientific">Yoonia rosea</name>
    <dbReference type="NCBI Taxonomy" id="287098"/>
    <lineage>
        <taxon>Bacteria</taxon>
        <taxon>Pseudomonadati</taxon>
        <taxon>Pseudomonadota</taxon>
        <taxon>Alphaproteobacteria</taxon>
        <taxon>Rhodobacterales</taxon>
        <taxon>Paracoccaceae</taxon>
        <taxon>Yoonia</taxon>
    </lineage>
</organism>
<dbReference type="InterPro" id="IPR050425">
    <property type="entry name" value="NAD(P)_dehydrat-like"/>
</dbReference>
<evidence type="ECO:0000259" key="4">
    <source>
        <dbReference type="Pfam" id="PF01370"/>
    </source>
</evidence>
<dbReference type="GO" id="GO:0016616">
    <property type="term" value="F:oxidoreductase activity, acting on the CH-OH group of donors, NAD or NADP as acceptor"/>
    <property type="evidence" value="ECO:0007669"/>
    <property type="project" value="TreeGrafter"/>
</dbReference>
<dbReference type="AlphaFoldDB" id="A0A1R3XHR5"/>
<dbReference type="RefSeq" id="WP_076660935.1">
    <property type="nucleotide sequence ID" value="NZ_FTPR01000003.1"/>
</dbReference>
<evidence type="ECO:0000256" key="2">
    <source>
        <dbReference type="ARBA" id="ARBA00023445"/>
    </source>
</evidence>
<evidence type="ECO:0000313" key="6">
    <source>
        <dbReference type="Proteomes" id="UP000186997"/>
    </source>
</evidence>
<feature type="domain" description="NAD-dependent epimerase/dehydratase" evidence="4">
    <location>
        <begin position="5"/>
        <end position="246"/>
    </location>
</feature>
<dbReference type="PANTHER" id="PTHR10366">
    <property type="entry name" value="NAD DEPENDENT EPIMERASE/DEHYDRATASE"/>
    <property type="match status" value="1"/>
</dbReference>
<name>A0A1R3XHR5_9RHOB</name>
<dbReference type="CDD" id="cd05227">
    <property type="entry name" value="AR_SDR_e"/>
    <property type="match status" value="1"/>
</dbReference>
<dbReference type="PANTHER" id="PTHR10366:SF564">
    <property type="entry name" value="STEROL-4-ALPHA-CARBOXYLATE 3-DEHYDROGENASE, DECARBOXYLATING"/>
    <property type="match status" value="1"/>
</dbReference>
<evidence type="ECO:0000256" key="3">
    <source>
        <dbReference type="SAM" id="MobiDB-lite"/>
    </source>
</evidence>
<keyword evidence="1" id="KW-0560">Oxidoreductase</keyword>
<accession>A0A1R3XHR5</accession>
<keyword evidence="6" id="KW-1185">Reference proteome</keyword>
<feature type="compositionally biased region" description="Polar residues" evidence="3">
    <location>
        <begin position="146"/>
        <end position="160"/>
    </location>
</feature>
<reference evidence="6" key="1">
    <citation type="submission" date="2017-01" db="EMBL/GenBank/DDBJ databases">
        <authorList>
            <person name="Varghese N."/>
            <person name="Submissions S."/>
        </authorList>
    </citation>
    <scope>NUCLEOTIDE SEQUENCE [LARGE SCALE GENOMIC DNA]</scope>
    <source>
        <strain evidence="6">DSM 29591</strain>
    </source>
</reference>
<dbReference type="InterPro" id="IPR036291">
    <property type="entry name" value="NAD(P)-bd_dom_sf"/>
</dbReference>
<evidence type="ECO:0000256" key="1">
    <source>
        <dbReference type="ARBA" id="ARBA00023002"/>
    </source>
</evidence>
<feature type="region of interest" description="Disordered" evidence="3">
    <location>
        <begin position="137"/>
        <end position="160"/>
    </location>
</feature>
<dbReference type="Gene3D" id="3.40.50.720">
    <property type="entry name" value="NAD(P)-binding Rossmann-like Domain"/>
    <property type="match status" value="1"/>
</dbReference>
<dbReference type="FunFam" id="3.40.50.720:FF:000336">
    <property type="entry name" value="Aldehyde reductase"/>
    <property type="match status" value="1"/>
</dbReference>
<evidence type="ECO:0000313" key="5">
    <source>
        <dbReference type="EMBL" id="SIT90965.1"/>
    </source>
</evidence>
<gene>
    <name evidence="5" type="ORF">SAMN05421665_3288</name>
</gene>
<comment type="similarity">
    <text evidence="2">Belongs to the NAD(P)-dependent epimerase/dehydratase family. Dihydroflavonol-4-reductase subfamily.</text>
</comment>
<dbReference type="Pfam" id="PF01370">
    <property type="entry name" value="Epimerase"/>
    <property type="match status" value="1"/>
</dbReference>